<reference evidence="2 3" key="1">
    <citation type="submission" date="2017-12" db="EMBL/GenBank/DDBJ databases">
        <title>High-resolution comparative analysis of great ape genomes.</title>
        <authorList>
            <person name="Pollen A."/>
            <person name="Hastie A."/>
            <person name="Hormozdiari F."/>
            <person name="Dougherty M."/>
            <person name="Liu R."/>
            <person name="Chaisson M."/>
            <person name="Hoppe E."/>
            <person name="Hill C."/>
            <person name="Pang A."/>
            <person name="Hillier L."/>
            <person name="Baker C."/>
            <person name="Armstrong J."/>
            <person name="Shendure J."/>
            <person name="Paten B."/>
            <person name="Wilson R."/>
            <person name="Chao H."/>
            <person name="Schneider V."/>
            <person name="Ventura M."/>
            <person name="Kronenberg Z."/>
            <person name="Murali S."/>
            <person name="Gordon D."/>
            <person name="Cantsilieris S."/>
            <person name="Munson K."/>
            <person name="Nelson B."/>
            <person name="Raja A."/>
            <person name="Underwood J."/>
            <person name="Diekhans M."/>
            <person name="Fiddes I."/>
            <person name="Haussler D."/>
            <person name="Eichler E."/>
        </authorList>
    </citation>
    <scope>NUCLEOTIDE SEQUENCE [LARGE SCALE GENOMIC DNA]</scope>
    <source>
        <strain evidence="2">Yerkes chimp pedigree #C0471</strain>
    </source>
</reference>
<sequence>MDSLPDEFFVRHRAVEDQRKEETENKLEKSSGQLNKQENDIPTDLVPVNLLLEVKKLLNAINTLPKGVVPH</sequence>
<protein>
    <submittedName>
        <fullName evidence="2">DZIP3 isoform 6</fullName>
    </submittedName>
</protein>
<dbReference type="EMBL" id="NBAG03000241">
    <property type="protein sequence ID" value="PNI64193.1"/>
    <property type="molecule type" value="Genomic_DNA"/>
</dbReference>
<proteinExistence type="predicted"/>
<evidence type="ECO:0000313" key="2">
    <source>
        <dbReference type="EMBL" id="PNI64193.1"/>
    </source>
</evidence>
<feature type="compositionally biased region" description="Basic and acidic residues" evidence="1">
    <location>
        <begin position="10"/>
        <end position="29"/>
    </location>
</feature>
<feature type="region of interest" description="Disordered" evidence="1">
    <location>
        <begin position="10"/>
        <end position="40"/>
    </location>
</feature>
<dbReference type="AlphaFoldDB" id="A0A2J8MXE0"/>
<name>A0A2J8MXE0_PANTR</name>
<dbReference type="Proteomes" id="UP000236370">
    <property type="component" value="Unassembled WGS sequence"/>
</dbReference>
<accession>A0A2J8MXE0</accession>
<feature type="non-terminal residue" evidence="2">
    <location>
        <position position="71"/>
    </location>
</feature>
<evidence type="ECO:0000256" key="1">
    <source>
        <dbReference type="SAM" id="MobiDB-lite"/>
    </source>
</evidence>
<comment type="caution">
    <text evidence="2">The sequence shown here is derived from an EMBL/GenBank/DDBJ whole genome shotgun (WGS) entry which is preliminary data.</text>
</comment>
<dbReference type="PANTHER" id="PTHR15727">
    <property type="entry name" value="RING FINGER PROTEIN 214"/>
    <property type="match status" value="1"/>
</dbReference>
<evidence type="ECO:0000313" key="3">
    <source>
        <dbReference type="Proteomes" id="UP000236370"/>
    </source>
</evidence>
<organism evidence="2 3">
    <name type="scientific">Pan troglodytes</name>
    <name type="common">Chimpanzee</name>
    <dbReference type="NCBI Taxonomy" id="9598"/>
    <lineage>
        <taxon>Eukaryota</taxon>
        <taxon>Metazoa</taxon>
        <taxon>Chordata</taxon>
        <taxon>Craniata</taxon>
        <taxon>Vertebrata</taxon>
        <taxon>Euteleostomi</taxon>
        <taxon>Mammalia</taxon>
        <taxon>Eutheria</taxon>
        <taxon>Euarchontoglires</taxon>
        <taxon>Primates</taxon>
        <taxon>Haplorrhini</taxon>
        <taxon>Catarrhini</taxon>
        <taxon>Hominidae</taxon>
        <taxon>Pan</taxon>
    </lineage>
</organism>
<dbReference type="PANTHER" id="PTHR15727:SF4">
    <property type="entry name" value="E3 UBIQUITIN-PROTEIN LIGASE DZIP3"/>
    <property type="match status" value="1"/>
</dbReference>
<gene>
    <name evidence="2" type="ORF">CK820_G0016277</name>
</gene>